<feature type="region of interest" description="Disordered" evidence="1">
    <location>
        <begin position="70"/>
        <end position="112"/>
    </location>
</feature>
<proteinExistence type="predicted"/>
<dbReference type="Proteomes" id="UP001054821">
    <property type="component" value="Chromosome 7"/>
</dbReference>
<evidence type="ECO:0000313" key="2">
    <source>
        <dbReference type="EMBL" id="KAI5317060.1"/>
    </source>
</evidence>
<feature type="region of interest" description="Disordered" evidence="1">
    <location>
        <begin position="134"/>
        <end position="174"/>
    </location>
</feature>
<gene>
    <name evidence="2" type="ORF">L3X38_036767</name>
</gene>
<comment type="caution">
    <text evidence="2">The sequence shown here is derived from an EMBL/GenBank/DDBJ whole genome shotgun (WGS) entry which is preliminary data.</text>
</comment>
<evidence type="ECO:0000313" key="3">
    <source>
        <dbReference type="Proteomes" id="UP001054821"/>
    </source>
</evidence>
<sequence length="216" mass="23941">MAALFGFKPYRMSIDVLGDYELKNSFHKFWENRLFSWLLESAKLLYTTAFKDCPIDDRARRGIHAEEIEASLDAGSDRSKSPLASGGGSLEGKDRGRTSIPPPPSQLSSSNLDLRHKGKALLVEDEDVGKEEVHFQRKCRAPATPAKRVESESAPIEEPSGSDTSIPRSSRSTNFTSAKGKRILKFLKKADEALGAVVDKLKGLWTLFRSPDFDLV</sequence>
<organism evidence="2 3">
    <name type="scientific">Prunus dulcis</name>
    <name type="common">Almond</name>
    <name type="synonym">Amygdalus dulcis</name>
    <dbReference type="NCBI Taxonomy" id="3755"/>
    <lineage>
        <taxon>Eukaryota</taxon>
        <taxon>Viridiplantae</taxon>
        <taxon>Streptophyta</taxon>
        <taxon>Embryophyta</taxon>
        <taxon>Tracheophyta</taxon>
        <taxon>Spermatophyta</taxon>
        <taxon>Magnoliopsida</taxon>
        <taxon>eudicotyledons</taxon>
        <taxon>Gunneridae</taxon>
        <taxon>Pentapetalae</taxon>
        <taxon>rosids</taxon>
        <taxon>fabids</taxon>
        <taxon>Rosales</taxon>
        <taxon>Rosaceae</taxon>
        <taxon>Amygdaloideae</taxon>
        <taxon>Amygdaleae</taxon>
        <taxon>Prunus</taxon>
    </lineage>
</organism>
<protein>
    <submittedName>
        <fullName evidence="2">Uncharacterized protein</fullName>
    </submittedName>
</protein>
<reference evidence="2 3" key="1">
    <citation type="journal article" date="2022" name="G3 (Bethesda)">
        <title>Whole-genome sequence and methylome profiling of the almond [Prunus dulcis (Mill.) D.A. Webb] cultivar 'Nonpareil'.</title>
        <authorList>
            <person name="D'Amico-Willman K.M."/>
            <person name="Ouma W.Z."/>
            <person name="Meulia T."/>
            <person name="Sideli G.M."/>
            <person name="Gradziel T.M."/>
            <person name="Fresnedo-Ramirez J."/>
        </authorList>
    </citation>
    <scope>NUCLEOTIDE SEQUENCE [LARGE SCALE GENOMIC DNA]</scope>
    <source>
        <strain evidence="2">Clone GOH B32 T37-40</strain>
    </source>
</reference>
<evidence type="ECO:0000256" key="1">
    <source>
        <dbReference type="SAM" id="MobiDB-lite"/>
    </source>
</evidence>
<feature type="compositionally biased region" description="Polar residues" evidence="1">
    <location>
        <begin position="161"/>
        <end position="174"/>
    </location>
</feature>
<dbReference type="EMBL" id="JAJFAZ020000007">
    <property type="protein sequence ID" value="KAI5317060.1"/>
    <property type="molecule type" value="Genomic_DNA"/>
</dbReference>
<dbReference type="AlphaFoldDB" id="A0AAD4V220"/>
<keyword evidence="3" id="KW-1185">Reference proteome</keyword>
<name>A0AAD4V220_PRUDU</name>
<accession>A0AAD4V220</accession>